<evidence type="ECO:0000313" key="1">
    <source>
        <dbReference type="EMBL" id="KAJ2931683.1"/>
    </source>
</evidence>
<dbReference type="InterPro" id="IPR035923">
    <property type="entry name" value="TT1751-like_sf"/>
</dbReference>
<reference evidence="1" key="1">
    <citation type="submission" date="2022-06" db="EMBL/GenBank/DDBJ databases">
        <title>Genome Sequence of Candolleomyces eurysporus.</title>
        <authorList>
            <person name="Buettner E."/>
        </authorList>
    </citation>
    <scope>NUCLEOTIDE SEQUENCE</scope>
    <source>
        <strain evidence="1">VTCC 930004</strain>
    </source>
</reference>
<dbReference type="EMBL" id="JANBPK010000806">
    <property type="protein sequence ID" value="KAJ2931683.1"/>
    <property type="molecule type" value="Genomic_DNA"/>
</dbReference>
<evidence type="ECO:0000313" key="2">
    <source>
        <dbReference type="Proteomes" id="UP001140091"/>
    </source>
</evidence>
<feature type="non-terminal residue" evidence="1">
    <location>
        <position position="1"/>
    </location>
</feature>
<organism evidence="1 2">
    <name type="scientific">Candolleomyces eurysporus</name>
    <dbReference type="NCBI Taxonomy" id="2828524"/>
    <lineage>
        <taxon>Eukaryota</taxon>
        <taxon>Fungi</taxon>
        <taxon>Dikarya</taxon>
        <taxon>Basidiomycota</taxon>
        <taxon>Agaricomycotina</taxon>
        <taxon>Agaricomycetes</taxon>
        <taxon>Agaricomycetidae</taxon>
        <taxon>Agaricales</taxon>
        <taxon>Agaricineae</taxon>
        <taxon>Psathyrellaceae</taxon>
        <taxon>Candolleomyces</taxon>
    </lineage>
</organism>
<dbReference type="SUPFAM" id="SSF103247">
    <property type="entry name" value="TT1751-like"/>
    <property type="match status" value="1"/>
</dbReference>
<dbReference type="CDD" id="cd14797">
    <property type="entry name" value="DUF302"/>
    <property type="match status" value="1"/>
</dbReference>
<accession>A0A9W8JJ07</accession>
<evidence type="ECO:0008006" key="3">
    <source>
        <dbReference type="Google" id="ProtNLM"/>
    </source>
</evidence>
<sequence>MPFTKAIGYCPTQLISYATTASFAVVQERLEEKIHKSESISTNVLAKIRQAQTADEIVQSIQNVTQGDDFMYFTEYVHTMWIRTLTGNSRVPATVAYTFGNPLIARYIFQEDITAATFIPLRLIIKEVNPPSAAGTDIPCAKTTISYHLPSSLIPETSNQTLKDQLATLDAKVEKLVLDVIRETSNL</sequence>
<dbReference type="AlphaFoldDB" id="A0A9W8JJ07"/>
<keyword evidence="2" id="KW-1185">Reference proteome</keyword>
<protein>
    <recommendedName>
        <fullName evidence="3">DUF302 domain-containing protein</fullName>
    </recommendedName>
</protein>
<proteinExistence type="predicted"/>
<dbReference type="InterPro" id="IPR005180">
    <property type="entry name" value="DUF302"/>
</dbReference>
<name>A0A9W8JJ07_9AGAR</name>
<dbReference type="Gene3D" id="3.30.310.70">
    <property type="entry name" value="TT1751-like domain"/>
    <property type="match status" value="1"/>
</dbReference>
<comment type="caution">
    <text evidence="1">The sequence shown here is derived from an EMBL/GenBank/DDBJ whole genome shotgun (WGS) entry which is preliminary data.</text>
</comment>
<dbReference type="Proteomes" id="UP001140091">
    <property type="component" value="Unassembled WGS sequence"/>
</dbReference>
<gene>
    <name evidence="1" type="ORF">H1R20_g5427</name>
</gene>
<dbReference type="OrthoDB" id="5190258at2759"/>